<dbReference type="SUPFAM" id="SSF53807">
    <property type="entry name" value="Helical backbone' metal receptor"/>
    <property type="match status" value="1"/>
</dbReference>
<evidence type="ECO:0000259" key="1">
    <source>
        <dbReference type="PROSITE" id="PS50983"/>
    </source>
</evidence>
<accession>A0A1M5GMZ9</accession>
<protein>
    <submittedName>
        <fullName evidence="2">Iron complex transport system substrate-binding protein</fullName>
    </submittedName>
</protein>
<feature type="domain" description="Fe/B12 periplasmic-binding" evidence="1">
    <location>
        <begin position="103"/>
        <end position="375"/>
    </location>
</feature>
<dbReference type="PANTHER" id="PTHR30535">
    <property type="entry name" value="VITAMIN B12-BINDING PROTEIN"/>
    <property type="match status" value="1"/>
</dbReference>
<dbReference type="Pfam" id="PF01497">
    <property type="entry name" value="Peripla_BP_2"/>
    <property type="match status" value="1"/>
</dbReference>
<dbReference type="GO" id="GO:0071281">
    <property type="term" value="P:cellular response to iron ion"/>
    <property type="evidence" value="ECO:0007669"/>
    <property type="project" value="TreeGrafter"/>
</dbReference>
<dbReference type="InterPro" id="IPR002491">
    <property type="entry name" value="ABC_transptr_periplasmic_BD"/>
</dbReference>
<organism evidence="2 3">
    <name type="scientific">Flavobacterium micromati</name>
    <dbReference type="NCBI Taxonomy" id="229205"/>
    <lineage>
        <taxon>Bacteria</taxon>
        <taxon>Pseudomonadati</taxon>
        <taxon>Bacteroidota</taxon>
        <taxon>Flavobacteriia</taxon>
        <taxon>Flavobacteriales</taxon>
        <taxon>Flavobacteriaceae</taxon>
        <taxon>Flavobacterium</taxon>
    </lineage>
</organism>
<dbReference type="PANTHER" id="PTHR30535:SF34">
    <property type="entry name" value="MOLYBDATE-BINDING PROTEIN MOLA"/>
    <property type="match status" value="1"/>
</dbReference>
<name>A0A1M5GMZ9_9FLAO</name>
<dbReference type="Gene3D" id="3.40.50.1980">
    <property type="entry name" value="Nitrogenase molybdenum iron protein domain"/>
    <property type="match status" value="2"/>
</dbReference>
<keyword evidence="3" id="KW-1185">Reference proteome</keyword>
<dbReference type="AlphaFoldDB" id="A0A1M5GMZ9"/>
<dbReference type="STRING" id="229205.SAMN05444372_10271"/>
<evidence type="ECO:0000313" key="3">
    <source>
        <dbReference type="Proteomes" id="UP000184020"/>
    </source>
</evidence>
<dbReference type="PROSITE" id="PS50983">
    <property type="entry name" value="FE_B12_PBP"/>
    <property type="match status" value="1"/>
</dbReference>
<proteinExistence type="predicted"/>
<dbReference type="PROSITE" id="PS51257">
    <property type="entry name" value="PROKAR_LIPOPROTEIN"/>
    <property type="match status" value="1"/>
</dbReference>
<gene>
    <name evidence="2" type="ORF">SAMN05444372_10271</name>
</gene>
<dbReference type="EMBL" id="FQWF01000002">
    <property type="protein sequence ID" value="SHG05109.1"/>
    <property type="molecule type" value="Genomic_DNA"/>
</dbReference>
<sequence length="388" mass="44126">MSSNSQKIMNQNYIKFSFFVLFLMLIGCKKNEQNTNKTNTIVGNTISYSKNLAIYKYEGYSVVTVSNPWPQANKNYTYILKEKNSSIPDSLQKYTTISVPLQSVVVTSTTIIPFLETLRVEKLLVGFPNTDYVSSEKTRKLIDDGAVKNIGKNEKLNIEQLIELDPNLIVAYGVDNNNPMLDNLQKSGLKVLIQADWMEQTPLGKAEWIKLYGALFGKEKEAKTFFDKILKNYNDAIDLVANKKPTATVLYGSMYQDQWYVAKGNSWVAQFMKDARSNYLWANEAGTGSLSLSFEKILDKAKTARYWIATGSFKNSAEFENSNPHYSQFDALKSNNVYTFESKLGRTGGTIYYELATSRPDLVLKDYIKIFHPEVLPNYTFTFAQKLN</sequence>
<reference evidence="3" key="1">
    <citation type="submission" date="2016-11" db="EMBL/GenBank/DDBJ databases">
        <authorList>
            <person name="Varghese N."/>
            <person name="Submissions S."/>
        </authorList>
    </citation>
    <scope>NUCLEOTIDE SEQUENCE [LARGE SCALE GENOMIC DNA]</scope>
    <source>
        <strain evidence="3">DSM 17659</strain>
    </source>
</reference>
<dbReference type="InterPro" id="IPR050902">
    <property type="entry name" value="ABC_Transporter_SBP"/>
</dbReference>
<dbReference type="Proteomes" id="UP000184020">
    <property type="component" value="Unassembled WGS sequence"/>
</dbReference>
<evidence type="ECO:0000313" key="2">
    <source>
        <dbReference type="EMBL" id="SHG05109.1"/>
    </source>
</evidence>